<dbReference type="EMBL" id="BKAJ01000087">
    <property type="protein sequence ID" value="GEP57759.1"/>
    <property type="molecule type" value="Genomic_DNA"/>
</dbReference>
<dbReference type="Pfam" id="PF13371">
    <property type="entry name" value="TPR_9"/>
    <property type="match status" value="1"/>
</dbReference>
<evidence type="ECO:0000256" key="2">
    <source>
        <dbReference type="SAM" id="SignalP"/>
    </source>
</evidence>
<dbReference type="Proteomes" id="UP000321058">
    <property type="component" value="Unassembled WGS sequence"/>
</dbReference>
<dbReference type="InterPro" id="IPR019734">
    <property type="entry name" value="TPR_rpt"/>
</dbReference>
<evidence type="ECO:0000256" key="1">
    <source>
        <dbReference type="PROSITE-ProRule" id="PRU00339"/>
    </source>
</evidence>
<keyword evidence="1" id="KW-0802">TPR repeat</keyword>
<accession>A0A512NFM8</accession>
<dbReference type="InterPro" id="IPR011990">
    <property type="entry name" value="TPR-like_helical_dom_sf"/>
</dbReference>
<dbReference type="OrthoDB" id="7812878at2"/>
<dbReference type="Gene3D" id="1.25.40.10">
    <property type="entry name" value="Tetratricopeptide repeat domain"/>
    <property type="match status" value="1"/>
</dbReference>
<feature type="signal peptide" evidence="2">
    <location>
        <begin position="1"/>
        <end position="27"/>
    </location>
</feature>
<comment type="caution">
    <text evidence="3">The sequence shown here is derived from an EMBL/GenBank/DDBJ whole genome shotgun (WGS) entry which is preliminary data.</text>
</comment>
<dbReference type="PROSITE" id="PS50005">
    <property type="entry name" value="TPR"/>
    <property type="match status" value="1"/>
</dbReference>
<evidence type="ECO:0000313" key="4">
    <source>
        <dbReference type="Proteomes" id="UP000321058"/>
    </source>
</evidence>
<evidence type="ECO:0000313" key="3">
    <source>
        <dbReference type="EMBL" id="GEP57759.1"/>
    </source>
</evidence>
<keyword evidence="2" id="KW-0732">Signal</keyword>
<proteinExistence type="predicted"/>
<organism evidence="3 4">
    <name type="scientific">Reyranella soli</name>
    <dbReference type="NCBI Taxonomy" id="1230389"/>
    <lineage>
        <taxon>Bacteria</taxon>
        <taxon>Pseudomonadati</taxon>
        <taxon>Pseudomonadota</taxon>
        <taxon>Alphaproteobacteria</taxon>
        <taxon>Hyphomicrobiales</taxon>
        <taxon>Reyranellaceae</taxon>
        <taxon>Reyranella</taxon>
    </lineage>
</organism>
<dbReference type="SUPFAM" id="SSF48452">
    <property type="entry name" value="TPR-like"/>
    <property type="match status" value="1"/>
</dbReference>
<name>A0A512NFM8_9HYPH</name>
<reference evidence="3 4" key="1">
    <citation type="submission" date="2019-07" db="EMBL/GenBank/DDBJ databases">
        <title>Whole genome shotgun sequence of Reyranella soli NBRC 108950.</title>
        <authorList>
            <person name="Hosoyama A."/>
            <person name="Uohara A."/>
            <person name="Ohji S."/>
            <person name="Ichikawa N."/>
        </authorList>
    </citation>
    <scope>NUCLEOTIDE SEQUENCE [LARGE SCALE GENOMIC DNA]</scope>
    <source>
        <strain evidence="3 4">NBRC 108950</strain>
    </source>
</reference>
<feature type="chain" id="PRO_5021849918" evidence="2">
    <location>
        <begin position="28"/>
        <end position="452"/>
    </location>
</feature>
<keyword evidence="4" id="KW-1185">Reference proteome</keyword>
<protein>
    <submittedName>
        <fullName evidence="3">Uncharacterized protein</fullName>
    </submittedName>
</protein>
<feature type="repeat" description="TPR" evidence="1">
    <location>
        <begin position="55"/>
        <end position="88"/>
    </location>
</feature>
<dbReference type="AlphaFoldDB" id="A0A512NFM8"/>
<gene>
    <name evidence="3" type="ORF">RSO01_49250</name>
</gene>
<sequence>MRRLKQLVCAVVIGASLFGTIIAPAMAQGPVNASAEQEREYDDAFQEMLRKPADLDVLFKFATIATKTGDYEGAISALERMLLVNPDLPRVRLELAVLYYRLGSYEVARTYLEAVVASPGIPPEVRARAEQYLAEVVKRSSPSRFVGETFAGVRYQSNANLGPPTSSVRLFGQTANLNQSALGTADWGVVGSGYVRHIYDLGTQDKGALETQLTGYANRQFQLSQANVSILDLTSGPRFQAFQGIFEDVSIKPLMSLGYIWVNDVPYYGSYGSGVEFGALLSDKLRNTSNATYRRLMYQDSWYLPFNSLYTGNEYSANTTFQYALTDAVMLFGNGNIQRYMTDNSPQYAYILLGVGGGMQFRFADPLFKSQLPWSIALSANLQWWNYDQPDPVVDPTLTRQQNDVILNITLSVPFDERTNLIVSGGRFVRSSNIPNYDFTNNSFLMGVSWRF</sequence>